<sequence length="567" mass="60582">MGKTPSSLARRQGSWLAALAAALSLALACFQSLHQAWRPLAVAFASVPSPLSSRQVARPKNAAVTMRAALKPGDAVMVIGMNSPGWPTSKIAASMLNSLGYRARPVVSKATDQWAAFADSGIKGYVFGSSEPLPACSGLVLANEIGCPADKLVACVRGLAALGQLSRVALLSRPCVSGQAEVEAEVVEACERAGAEWTIVQTGNLRGGGPASRSKHSCGQEIYDAVQERGVLGPTAGIEEELFDLKQRGLRVGAVAGFGLGPFSFQVPATSRILAASALVESLSLPEAANQIIGTASSEAEEEPSSADWHAAFRALKEHMAYPYDILTSSSASASLLFCDLCRKILAGISDTREALQAAMRMKFDLAKEAGQLTLEYHSRQTKEKLNYLDYELHMRYFEAAHAEQPRHPGLTSQPPLSLTLQASRPHAPLPLPEAPGSVPPALTGGTLFLVIHAGHNLMNSDTGLLGDVSDPYVVVRLGQQEHTTPVINNDLNPVWSDSNQFTLAVSSGDKLLDLEVMNSNVFRSDGLGRTSLDFRALPPGIWHRRRELLKDGGQGELEYDVHWAPR</sequence>
<name>A0A813KNL4_POLGL</name>
<proteinExistence type="predicted"/>
<dbReference type="Pfam" id="PF00168">
    <property type="entry name" value="C2"/>
    <property type="match status" value="1"/>
</dbReference>
<evidence type="ECO:0000259" key="1">
    <source>
        <dbReference type="PROSITE" id="PS50004"/>
    </source>
</evidence>
<dbReference type="PROSITE" id="PS50004">
    <property type="entry name" value="C2"/>
    <property type="match status" value="1"/>
</dbReference>
<protein>
    <recommendedName>
        <fullName evidence="1">C2 domain-containing protein</fullName>
    </recommendedName>
</protein>
<gene>
    <name evidence="2" type="ORF">PGLA2088_LOCUS36780</name>
</gene>
<dbReference type="InterPro" id="IPR051634">
    <property type="entry name" value="Extended_Synaptotagmin"/>
</dbReference>
<dbReference type="InterPro" id="IPR035892">
    <property type="entry name" value="C2_domain_sf"/>
</dbReference>
<dbReference type="PANTHER" id="PTHR45761">
    <property type="entry name" value="EXTENDED SYNAPTOTAGMIN-LIKE PROTEIN 2, ISOFORM C"/>
    <property type="match status" value="1"/>
</dbReference>
<accession>A0A813KNL4</accession>
<evidence type="ECO:0000313" key="3">
    <source>
        <dbReference type="Proteomes" id="UP000626109"/>
    </source>
</evidence>
<dbReference type="InterPro" id="IPR000008">
    <property type="entry name" value="C2_dom"/>
</dbReference>
<organism evidence="2 3">
    <name type="scientific">Polarella glacialis</name>
    <name type="common">Dinoflagellate</name>
    <dbReference type="NCBI Taxonomy" id="89957"/>
    <lineage>
        <taxon>Eukaryota</taxon>
        <taxon>Sar</taxon>
        <taxon>Alveolata</taxon>
        <taxon>Dinophyceae</taxon>
        <taxon>Suessiales</taxon>
        <taxon>Suessiaceae</taxon>
        <taxon>Polarella</taxon>
    </lineage>
</organism>
<dbReference type="EMBL" id="CAJNNW010032257">
    <property type="protein sequence ID" value="CAE8712004.1"/>
    <property type="molecule type" value="Genomic_DNA"/>
</dbReference>
<comment type="caution">
    <text evidence="2">The sequence shown here is derived from an EMBL/GenBank/DDBJ whole genome shotgun (WGS) entry which is preliminary data.</text>
</comment>
<dbReference type="PANTHER" id="PTHR45761:SF1">
    <property type="entry name" value="EXTENDED SYNAPTOTAGMIN-LIKE PROTEIN 2, ISOFORM C"/>
    <property type="match status" value="1"/>
</dbReference>
<dbReference type="SUPFAM" id="SSF49562">
    <property type="entry name" value="C2 domain (Calcium/lipid-binding domain, CaLB)"/>
    <property type="match status" value="1"/>
</dbReference>
<dbReference type="SMART" id="SM00239">
    <property type="entry name" value="C2"/>
    <property type="match status" value="1"/>
</dbReference>
<dbReference type="AlphaFoldDB" id="A0A813KNL4"/>
<feature type="domain" description="C2" evidence="1">
    <location>
        <begin position="429"/>
        <end position="550"/>
    </location>
</feature>
<dbReference type="Gene3D" id="2.60.40.150">
    <property type="entry name" value="C2 domain"/>
    <property type="match status" value="1"/>
</dbReference>
<evidence type="ECO:0000313" key="2">
    <source>
        <dbReference type="EMBL" id="CAE8712004.1"/>
    </source>
</evidence>
<reference evidence="2" key="1">
    <citation type="submission" date="2021-02" db="EMBL/GenBank/DDBJ databases">
        <authorList>
            <person name="Dougan E. K."/>
            <person name="Rhodes N."/>
            <person name="Thang M."/>
            <person name="Chan C."/>
        </authorList>
    </citation>
    <scope>NUCLEOTIDE SEQUENCE</scope>
</reference>
<dbReference type="Proteomes" id="UP000626109">
    <property type="component" value="Unassembled WGS sequence"/>
</dbReference>
<dbReference type="PROSITE" id="PS51257">
    <property type="entry name" value="PROKAR_LIPOPROTEIN"/>
    <property type="match status" value="1"/>
</dbReference>